<evidence type="ECO:0000256" key="5">
    <source>
        <dbReference type="PROSITE-ProRule" id="PRU00175"/>
    </source>
</evidence>
<proteinExistence type="predicted"/>
<dbReference type="Gene3D" id="3.40.50.300">
    <property type="entry name" value="P-loop containing nucleotide triphosphate hydrolases"/>
    <property type="match status" value="1"/>
</dbReference>
<dbReference type="GO" id="GO:0008270">
    <property type="term" value="F:zinc ion binding"/>
    <property type="evidence" value="ECO:0007669"/>
    <property type="project" value="UniProtKB-KW"/>
</dbReference>
<feature type="region of interest" description="Disordered" evidence="6">
    <location>
        <begin position="149"/>
        <end position="195"/>
    </location>
</feature>
<evidence type="ECO:0000256" key="3">
    <source>
        <dbReference type="ARBA" id="ARBA00022801"/>
    </source>
</evidence>
<reference evidence="8 9" key="1">
    <citation type="submission" date="2019-08" db="EMBL/GenBank/DDBJ databases">
        <title>Draft genome sequences of two oriental melons (Cucumis melo L. var makuwa).</title>
        <authorList>
            <person name="Kwon S.-Y."/>
        </authorList>
    </citation>
    <scope>NUCLEOTIDE SEQUENCE [LARGE SCALE GENOMIC DNA]</scope>
    <source>
        <strain evidence="9">cv. SW 3</strain>
        <tissue evidence="8">Leaf</tissue>
    </source>
</reference>
<dbReference type="InterPro" id="IPR018957">
    <property type="entry name" value="Znf_C3HC4_RING-type"/>
</dbReference>
<keyword evidence="1" id="KW-0479">Metal-binding</keyword>
<keyword evidence="4" id="KW-0862">Zinc</keyword>
<feature type="compositionally biased region" description="Low complexity" evidence="6">
    <location>
        <begin position="177"/>
        <end position="189"/>
    </location>
</feature>
<dbReference type="Gene3D" id="3.30.40.10">
    <property type="entry name" value="Zinc/RING finger domain, C3HC4 (zinc finger)"/>
    <property type="match status" value="1"/>
</dbReference>
<dbReference type="Pfam" id="PF00271">
    <property type="entry name" value="Helicase_C"/>
    <property type="match status" value="1"/>
</dbReference>
<evidence type="ECO:0000256" key="1">
    <source>
        <dbReference type="ARBA" id="ARBA00022723"/>
    </source>
</evidence>
<evidence type="ECO:0000256" key="6">
    <source>
        <dbReference type="SAM" id="MobiDB-lite"/>
    </source>
</evidence>
<dbReference type="InterPro" id="IPR001841">
    <property type="entry name" value="Znf_RING"/>
</dbReference>
<dbReference type="STRING" id="1194695.A0A5A7UCP6"/>
<dbReference type="EMBL" id="SSTE01011134">
    <property type="protein sequence ID" value="KAA0051976.1"/>
    <property type="molecule type" value="Genomic_DNA"/>
</dbReference>
<dbReference type="PANTHER" id="PTHR45865:SF1">
    <property type="entry name" value="E3 UBIQUITIN-PROTEIN LIGASE SHPRH"/>
    <property type="match status" value="1"/>
</dbReference>
<dbReference type="CDD" id="cd18793">
    <property type="entry name" value="SF2_C_SNF"/>
    <property type="match status" value="1"/>
</dbReference>
<dbReference type="Proteomes" id="UP000321393">
    <property type="component" value="Unassembled WGS sequence"/>
</dbReference>
<evidence type="ECO:0000256" key="4">
    <source>
        <dbReference type="ARBA" id="ARBA00022833"/>
    </source>
</evidence>
<dbReference type="GO" id="GO:0016787">
    <property type="term" value="F:hydrolase activity"/>
    <property type="evidence" value="ECO:0007669"/>
    <property type="project" value="UniProtKB-KW"/>
</dbReference>
<dbReference type="PANTHER" id="PTHR45865">
    <property type="entry name" value="E3 UBIQUITIN-PROTEIN LIGASE SHPRH FAMILY MEMBER"/>
    <property type="match status" value="1"/>
</dbReference>
<name>A0A5A7UCP6_CUCMM</name>
<evidence type="ECO:0000313" key="9">
    <source>
        <dbReference type="Proteomes" id="UP000321393"/>
    </source>
</evidence>
<dbReference type="SUPFAM" id="SSF52540">
    <property type="entry name" value="P-loop containing nucleoside triphosphate hydrolases"/>
    <property type="match status" value="1"/>
</dbReference>
<dbReference type="InterPro" id="IPR013083">
    <property type="entry name" value="Znf_RING/FYVE/PHD"/>
</dbReference>
<sequence>MAAGFGMTKGRKQAGSWRHLVAACGRLVAVHEGLSQCWAMRTALKLHGSQNPSPEKPMRFLVSRSYWSTFWGLESITLDTLNLINCTEARIQVRKSLCGFLSATIENPFESTRISFPESGFMWLENLIFTGASPTKNWQLKDKWSDKIPPLQIGSETPSNDLPSKQNSPPNIKKRSSLTNKSSSSSIKNRSQHFKVSKHPSELEVVLGVIKNFCKTQLGRESIAAANKQLHLLEYMRKEYGHARSLAIAQAHVLNAHDEIKMATTRLCLRDNDDDSSAFSISEHELPAASVQYSSDKFMSLAMLSRVKGKLRYLKGLVQSKQTIPLHSSSDLALTQEPAITSTAMEQKNENTLKADEESCPICQEKLSNQKMVFQCGHITCCKCLFAMTEKTLHGSKIQTKWVMCPTCRQHTDFGNIAYADDSKNETLDPSTLLETSRKHEMSITVQGSYGTKIEAVVRRILWIKYTDSEAKVLVFSSWNDVLDVLHYAFAANNISFIRMKGGRKSQTAISEFRGQKINAKENKKKRLSTDLPELRSAQVLLLLIQHGANGLNLLEAQHVVLVEPLLNPAAEAQAISRVHRIGQENKTFVHRFIVKDTVEESIYKLNRSRESSSFITGNAKNQDQPFLTLKEVESLFASKASPLGENDDKGSETLRQLAPSMAATIAAERRLREHTT</sequence>
<dbReference type="Pfam" id="PF00097">
    <property type="entry name" value="zf-C3HC4"/>
    <property type="match status" value="1"/>
</dbReference>
<dbReference type="InterPro" id="IPR052583">
    <property type="entry name" value="ATP-helicase/E3_Ub-Ligase"/>
</dbReference>
<feature type="compositionally biased region" description="Polar residues" evidence="6">
    <location>
        <begin position="154"/>
        <end position="170"/>
    </location>
</feature>
<keyword evidence="2 5" id="KW-0863">Zinc-finger</keyword>
<dbReference type="SUPFAM" id="SSF57850">
    <property type="entry name" value="RING/U-box"/>
    <property type="match status" value="1"/>
</dbReference>
<evidence type="ECO:0000313" key="8">
    <source>
        <dbReference type="EMBL" id="KAA0051976.1"/>
    </source>
</evidence>
<dbReference type="AlphaFoldDB" id="A0A5A7UCP6"/>
<gene>
    <name evidence="8" type="ORF">E6C27_scaffold60G004570</name>
</gene>
<dbReference type="InterPro" id="IPR049730">
    <property type="entry name" value="SNF2/RAD54-like_C"/>
</dbReference>
<dbReference type="InterPro" id="IPR027417">
    <property type="entry name" value="P-loop_NTPase"/>
</dbReference>
<dbReference type="OrthoDB" id="423559at2759"/>
<organism evidence="8 9">
    <name type="scientific">Cucumis melo var. makuwa</name>
    <name type="common">Oriental melon</name>
    <dbReference type="NCBI Taxonomy" id="1194695"/>
    <lineage>
        <taxon>Eukaryota</taxon>
        <taxon>Viridiplantae</taxon>
        <taxon>Streptophyta</taxon>
        <taxon>Embryophyta</taxon>
        <taxon>Tracheophyta</taxon>
        <taxon>Spermatophyta</taxon>
        <taxon>Magnoliopsida</taxon>
        <taxon>eudicotyledons</taxon>
        <taxon>Gunneridae</taxon>
        <taxon>Pentapetalae</taxon>
        <taxon>rosids</taxon>
        <taxon>fabids</taxon>
        <taxon>Cucurbitales</taxon>
        <taxon>Cucurbitaceae</taxon>
        <taxon>Benincaseae</taxon>
        <taxon>Cucumis</taxon>
    </lineage>
</organism>
<dbReference type="SMART" id="SM00490">
    <property type="entry name" value="HELICc"/>
    <property type="match status" value="1"/>
</dbReference>
<feature type="domain" description="RING-type" evidence="7">
    <location>
        <begin position="360"/>
        <end position="409"/>
    </location>
</feature>
<dbReference type="InterPro" id="IPR001650">
    <property type="entry name" value="Helicase_C-like"/>
</dbReference>
<dbReference type="PROSITE" id="PS50089">
    <property type="entry name" value="ZF_RING_2"/>
    <property type="match status" value="1"/>
</dbReference>
<comment type="caution">
    <text evidence="8">The sequence shown here is derived from an EMBL/GenBank/DDBJ whole genome shotgun (WGS) entry which is preliminary data.</text>
</comment>
<evidence type="ECO:0000259" key="7">
    <source>
        <dbReference type="PROSITE" id="PS50089"/>
    </source>
</evidence>
<accession>A0A5A7UCP6</accession>
<protein>
    <submittedName>
        <fullName evidence="8">E3 ubiquitin-protein ligase SHPRH isoform X4</fullName>
    </submittedName>
</protein>
<keyword evidence="3" id="KW-0378">Hydrolase</keyword>
<dbReference type="SMART" id="SM00184">
    <property type="entry name" value="RING"/>
    <property type="match status" value="1"/>
</dbReference>
<evidence type="ECO:0000256" key="2">
    <source>
        <dbReference type="ARBA" id="ARBA00022771"/>
    </source>
</evidence>